<keyword evidence="10" id="KW-0256">Endoplasmic reticulum</keyword>
<dbReference type="Pfam" id="PF02690">
    <property type="entry name" value="Na_Pi_cotrans"/>
    <property type="match status" value="2"/>
</dbReference>
<dbReference type="GO" id="GO:0051377">
    <property type="term" value="F:mannose-ethanolamine phosphotransferase activity"/>
    <property type="evidence" value="ECO:0007669"/>
    <property type="project" value="InterPro"/>
</dbReference>
<dbReference type="Gene3D" id="3.40.720.10">
    <property type="entry name" value="Alkaline Phosphatase, subunit A"/>
    <property type="match status" value="1"/>
</dbReference>
<dbReference type="SUPFAM" id="SSF53649">
    <property type="entry name" value="Alkaline phosphatase-like"/>
    <property type="match status" value="1"/>
</dbReference>
<feature type="transmembrane region" description="Helical" evidence="14">
    <location>
        <begin position="310"/>
        <end position="330"/>
    </location>
</feature>
<dbReference type="PANTHER" id="PTHR12250">
    <property type="entry name" value="PHOSPHATIDYLINOSITOL GLYCAN, CLASS N"/>
    <property type="match status" value="1"/>
</dbReference>
<dbReference type="GO" id="GO:0044341">
    <property type="term" value="P:sodium-dependent phosphate transport"/>
    <property type="evidence" value="ECO:0007669"/>
    <property type="project" value="InterPro"/>
</dbReference>
<comment type="similarity">
    <text evidence="5">Belongs to the PIGG/PIGN/PIGO family. PIGN subfamily.</text>
</comment>
<evidence type="ECO:0000256" key="6">
    <source>
        <dbReference type="ARBA" id="ARBA00020831"/>
    </source>
</evidence>
<reference evidence="16 17" key="1">
    <citation type="submission" date="2018-08" db="EMBL/GenBank/DDBJ databases">
        <title>Aphanomyces genome sequencing and annotation.</title>
        <authorList>
            <person name="Minardi D."/>
            <person name="Oidtmann B."/>
            <person name="Van Der Giezen M."/>
            <person name="Studholme D.J."/>
        </authorList>
    </citation>
    <scope>NUCLEOTIDE SEQUENCE [LARGE SCALE GENOMIC DNA]</scope>
    <source>
        <strain evidence="16 17">NJM0002</strain>
    </source>
</reference>
<keyword evidence="11 14" id="KW-1133">Transmembrane helix</keyword>
<name>A0A418AXX8_9STRA</name>
<organism evidence="16 17">
    <name type="scientific">Aphanomyces invadans</name>
    <dbReference type="NCBI Taxonomy" id="157072"/>
    <lineage>
        <taxon>Eukaryota</taxon>
        <taxon>Sar</taxon>
        <taxon>Stramenopiles</taxon>
        <taxon>Oomycota</taxon>
        <taxon>Saprolegniomycetes</taxon>
        <taxon>Saprolegniales</taxon>
        <taxon>Verrucalvaceae</taxon>
        <taxon>Aphanomyces</taxon>
    </lineage>
</organism>
<comment type="similarity">
    <text evidence="4">Belongs to the SLC34A transporter family.</text>
</comment>
<feature type="domain" description="GPI ethanolamine phosphate transferase 1 C-terminal" evidence="15">
    <location>
        <begin position="1017"/>
        <end position="1217"/>
    </location>
</feature>
<dbReference type="NCBIfam" id="NF037997">
    <property type="entry name" value="Na_Pi_symport"/>
    <property type="match status" value="2"/>
</dbReference>
<feature type="transmembrane region" description="Helical" evidence="14">
    <location>
        <begin position="109"/>
        <end position="130"/>
    </location>
</feature>
<dbReference type="InterPro" id="IPR007070">
    <property type="entry name" value="GPI_EtnP_transferase_1"/>
</dbReference>
<dbReference type="GO" id="GO:0006506">
    <property type="term" value="P:GPI anchor biosynthetic process"/>
    <property type="evidence" value="ECO:0007669"/>
    <property type="project" value="UniProtKB-UniPathway"/>
</dbReference>
<feature type="compositionally biased region" description="Polar residues" evidence="13">
    <location>
        <begin position="1"/>
        <end position="11"/>
    </location>
</feature>
<feature type="domain" description="GPI ethanolamine phosphate transferase 1 C-terminal" evidence="15">
    <location>
        <begin position="908"/>
        <end position="1014"/>
    </location>
</feature>
<feature type="transmembrane region" description="Helical" evidence="14">
    <location>
        <begin position="1140"/>
        <end position="1165"/>
    </location>
</feature>
<evidence type="ECO:0000256" key="8">
    <source>
        <dbReference type="ARBA" id="ARBA00022502"/>
    </source>
</evidence>
<feature type="transmembrane region" description="Helical" evidence="14">
    <location>
        <begin position="920"/>
        <end position="942"/>
    </location>
</feature>
<proteinExistence type="inferred from homology"/>
<keyword evidence="12 14" id="KW-0472">Membrane</keyword>
<evidence type="ECO:0000256" key="7">
    <source>
        <dbReference type="ARBA" id="ARBA00022475"/>
    </source>
</evidence>
<dbReference type="VEuPathDB" id="FungiDB:H310_08484"/>
<evidence type="ECO:0000256" key="5">
    <source>
        <dbReference type="ARBA" id="ARBA00008400"/>
    </source>
</evidence>
<evidence type="ECO:0000256" key="3">
    <source>
        <dbReference type="ARBA" id="ARBA00004687"/>
    </source>
</evidence>
<gene>
    <name evidence="16" type="ORF">DYB32_004285</name>
</gene>
<feature type="transmembrane region" description="Helical" evidence="14">
    <location>
        <begin position="419"/>
        <end position="445"/>
    </location>
</feature>
<evidence type="ECO:0000256" key="14">
    <source>
        <dbReference type="SAM" id="Phobius"/>
    </source>
</evidence>
<evidence type="ECO:0000256" key="13">
    <source>
        <dbReference type="SAM" id="MobiDB-lite"/>
    </source>
</evidence>
<evidence type="ECO:0000313" key="16">
    <source>
        <dbReference type="EMBL" id="RHY30478.1"/>
    </source>
</evidence>
<protein>
    <recommendedName>
        <fullName evidence="6">GPI ethanolamine phosphate transferase 1</fullName>
    </recommendedName>
</protein>
<dbReference type="Proteomes" id="UP000285060">
    <property type="component" value="Unassembled WGS sequence"/>
</dbReference>
<sequence>MLSWPATTHSNGDYPHHAYRPSTDDDLQDELEKAGYVEDRTFTDLPLHHRILLAAFYLVLALLSLYAFMAAVKMLGESFTLLFACNTKSVFEFADNPVAGLKVGIVSTAMLHSSGTVTSVMVALVGSGALTVRSSIPIIMGANIGTSVTCVIVAFAQISKRDQFERAMAASSVHDMYNIWSVLVMFPLELLFHPLEKLSEACVGGKTNFYFDSPIDIAVKPFADVVLNVNRTALYGVASGSLECGQVNMVDSGVFKSASASHSLSDSAIGGICLGIAFALLVFALLSLVHMLTKLVRGSAQKYIRRALNYSGYLNIFIGTAITFCVHSSTVVTSTLTPLAGLDLIALDQAYPLIIGANVGTTMTALLASWVTGKYDAVEVALVHFWFNIFGIFLFYPIPATRYPILHWAERIGYYSARWPLVALLFLLAVFIVIPGIGFGMVYLYKGSATAVACGITLSAIVVVCVAAFYWWYWRLDGRERWHYFLAVKAEDHRMRMEAVRRAREDDMVFMSYMPTASRTAQWPTGLLILGTLFHAIYVLSIFDIYFKSPVVHSIPTVDVMHESYPPPAQRLVIFIADGCRADTFFEATDSYAVFAHSRLREANLTSLIHSPFQDDEPTRAPFLRHIIKHVGSWGVSHTGTPSISTRSSTKGAIRACEHGCIAHPHPCSSHAWLYGSPDIVPMFAKNVEHVHEKHYSSADEDFAKDATALDTWVYHKVQVLLDQAARNRTLFDQLHSNQVVFFLHFLGIDSNGHAHRPHSRGLFILMGSRPKAAHLIEYVSNVALVDRLVEGIHGMLQGTLADIAPLAAALLGLPYPRNSVGVLPFSYLEQGLYRARAVVFNAKSLFVHASTRQAQKQRATWSIFFRRFPRLDQCLGQFATIERAFGAKAYTDIEALSQRIIGDALAGLRHFQRCVLYDWFVLMAIITLGYVGWIVVLYVAVAKWPFSAASLVRHSDGTWDMSSATTVSVGSAAMFLYNRQATPMYYLYLWFPLVFWRYLYRERRFLVAGFGPILSLFCLRPQPLQARLVQIMACVAPLYLLLSISYEVLFYVSFCVSLWLWVHVETTRGTSSSPSSSPRRCGLGGIDAVRPVVTRHDVRLALSYLVFFKLSFFATGNIASMSSFEISSTFRFVTVFDPFVMGALLVLKILLPMVLVTCAFHVLLTIQGRRPNQYVARHNAQLSDASRTTHRLFLLVVLLSDVLALHFFFLVKDEGSWKEIGNSISIFGIVNVKMVFIPLLLIVARLLFRHSPDPHRHLE</sequence>
<feature type="transmembrane region" description="Helical" evidence="14">
    <location>
        <begin position="1101"/>
        <end position="1120"/>
    </location>
</feature>
<feature type="transmembrane region" description="Helical" evidence="14">
    <location>
        <begin position="268"/>
        <end position="289"/>
    </location>
</feature>
<evidence type="ECO:0000313" key="17">
    <source>
        <dbReference type="Proteomes" id="UP000285060"/>
    </source>
</evidence>
<dbReference type="GO" id="GO:0005789">
    <property type="term" value="C:endoplasmic reticulum membrane"/>
    <property type="evidence" value="ECO:0007669"/>
    <property type="project" value="UniProtKB-SubCell"/>
</dbReference>
<dbReference type="EMBL" id="QUSY01000311">
    <property type="protein sequence ID" value="RHY30478.1"/>
    <property type="molecule type" value="Genomic_DNA"/>
</dbReference>
<feature type="transmembrane region" description="Helical" evidence="14">
    <location>
        <begin position="1039"/>
        <end position="1063"/>
    </location>
</feature>
<feature type="transmembrane region" description="Helical" evidence="14">
    <location>
        <begin position="136"/>
        <end position="156"/>
    </location>
</feature>
<dbReference type="Pfam" id="PF04987">
    <property type="entry name" value="PigN"/>
    <property type="match status" value="2"/>
</dbReference>
<feature type="transmembrane region" description="Helical" evidence="14">
    <location>
        <begin position="523"/>
        <end position="547"/>
    </location>
</feature>
<feature type="transmembrane region" description="Helical" evidence="14">
    <location>
        <begin position="350"/>
        <end position="368"/>
    </location>
</feature>
<dbReference type="GO" id="GO:0005436">
    <property type="term" value="F:sodium:phosphate symporter activity"/>
    <property type="evidence" value="ECO:0007669"/>
    <property type="project" value="InterPro"/>
</dbReference>
<evidence type="ECO:0000256" key="10">
    <source>
        <dbReference type="ARBA" id="ARBA00022824"/>
    </source>
</evidence>
<evidence type="ECO:0000256" key="2">
    <source>
        <dbReference type="ARBA" id="ARBA00004651"/>
    </source>
</evidence>
<keyword evidence="7" id="KW-1003">Cell membrane</keyword>
<feature type="transmembrane region" description="Helical" evidence="14">
    <location>
        <begin position="51"/>
        <end position="72"/>
    </location>
</feature>
<keyword evidence="8" id="KW-0337">GPI-anchor biosynthesis</keyword>
<comment type="pathway">
    <text evidence="3">Glycolipid biosynthesis; glycosylphosphatidylinositol-anchor biosynthesis.</text>
</comment>
<evidence type="ECO:0000259" key="15">
    <source>
        <dbReference type="Pfam" id="PF04987"/>
    </source>
</evidence>
<comment type="caution">
    <text evidence="16">The sequence shown here is derived from an EMBL/GenBank/DDBJ whole genome shotgun (WGS) entry which is preliminary data.</text>
</comment>
<keyword evidence="9 14" id="KW-0812">Transmembrane</keyword>
<dbReference type="InterPro" id="IPR003841">
    <property type="entry name" value="Na/Pi_transpt"/>
</dbReference>
<evidence type="ECO:0000256" key="4">
    <source>
        <dbReference type="ARBA" id="ARBA00005808"/>
    </source>
</evidence>
<dbReference type="InterPro" id="IPR017850">
    <property type="entry name" value="Alkaline_phosphatase_core_sf"/>
</dbReference>
<feature type="transmembrane region" description="Helical" evidence="14">
    <location>
        <begin position="380"/>
        <end position="399"/>
    </location>
</feature>
<feature type="transmembrane region" description="Helical" evidence="14">
    <location>
        <begin position="452"/>
        <end position="473"/>
    </location>
</feature>
<dbReference type="PANTHER" id="PTHR12250:SF0">
    <property type="entry name" value="GPI ETHANOLAMINE PHOSPHATE TRANSFERASE 1"/>
    <property type="match status" value="1"/>
</dbReference>
<evidence type="ECO:0000256" key="11">
    <source>
        <dbReference type="ARBA" id="ARBA00022989"/>
    </source>
</evidence>
<dbReference type="AlphaFoldDB" id="A0A418AXX8"/>
<keyword evidence="17" id="KW-1185">Reference proteome</keyword>
<dbReference type="VEuPathDB" id="FungiDB:H310_13896"/>
<feature type="transmembrane region" description="Helical" evidence="14">
    <location>
        <begin position="1224"/>
        <end position="1249"/>
    </location>
</feature>
<feature type="transmembrane region" description="Helical" evidence="14">
    <location>
        <begin position="985"/>
        <end position="1001"/>
    </location>
</feature>
<dbReference type="GO" id="GO:0005886">
    <property type="term" value="C:plasma membrane"/>
    <property type="evidence" value="ECO:0007669"/>
    <property type="project" value="UniProtKB-SubCell"/>
</dbReference>
<evidence type="ECO:0000256" key="12">
    <source>
        <dbReference type="ARBA" id="ARBA00023136"/>
    </source>
</evidence>
<accession>A0A418AXX8</accession>
<evidence type="ECO:0000256" key="9">
    <source>
        <dbReference type="ARBA" id="ARBA00022692"/>
    </source>
</evidence>
<dbReference type="UniPathway" id="UPA00196"/>
<feature type="transmembrane region" description="Helical" evidence="14">
    <location>
        <begin position="1193"/>
        <end position="1212"/>
    </location>
</feature>
<evidence type="ECO:0000256" key="1">
    <source>
        <dbReference type="ARBA" id="ARBA00004477"/>
    </source>
</evidence>
<dbReference type="InterPro" id="IPR017852">
    <property type="entry name" value="GPI_EtnP_transferase_1_C"/>
</dbReference>
<feature type="region of interest" description="Disordered" evidence="13">
    <location>
        <begin position="1"/>
        <end position="24"/>
    </location>
</feature>
<comment type="subcellular location">
    <subcellularLocation>
        <location evidence="2">Cell membrane</location>
        <topology evidence="2">Multi-pass membrane protein</topology>
    </subcellularLocation>
    <subcellularLocation>
        <location evidence="1">Endoplasmic reticulum membrane</location>
        <topology evidence="1">Multi-pass membrane protein</topology>
    </subcellularLocation>
</comment>